<accession>A0AC61N512</accession>
<sequence length="447" mass="49438">MRKMSKMLAALLALVMTLTACGMAFAEQEARKIETPADADEWIQTLFGEHPEELDSAWELMPELKTALEAAGGMKAVAMQITSIGEVKEIQPAYQKEIQGYQFFYIPCIFSTTSVDIVLVTLDGAVAGVQTSIFSGKQEGSDLVGVELNLPVPELGELPGSLTLPAGDGPFPVIVLVHGSGPNDMDESIGYVRPFKDLAEGLAAKGVAVYRYDKRTYTYKAELADNYQLTLMEETVDDAVAAVQMLAQQEKIDPERIYVLGHSLGGIAIPMIDKVLKEQPAAACGYVMMAGSPRKLDELFREQYEFMFSTQPEVMEQAGMNKEDILSELDRLNDLDTLADSDAIQGAYAPYWKWLAEYDQLKMAEEITAPVLVLQGEEDWQVTMKDFEIWKEAFGDKENWTMISYPGLIHTMTPGVMNDVSANYAKAAKVDEKVIGDIAEFILEEKK</sequence>
<evidence type="ECO:0000313" key="1">
    <source>
        <dbReference type="EMBL" id="QUC65958.1"/>
    </source>
</evidence>
<keyword evidence="2" id="KW-1185">Reference proteome</keyword>
<name>A0AC61N512_9FIRM</name>
<dbReference type="Proteomes" id="UP000682782">
    <property type="component" value="Chromosome"/>
</dbReference>
<gene>
    <name evidence="1" type="ORF">JYE49_08715</name>
</gene>
<organism evidence="1 2">
    <name type="scientific">Aristaeella hokkaidonensis</name>
    <dbReference type="NCBI Taxonomy" id="3046382"/>
    <lineage>
        <taxon>Bacteria</taxon>
        <taxon>Bacillati</taxon>
        <taxon>Bacillota</taxon>
        <taxon>Clostridia</taxon>
        <taxon>Eubacteriales</taxon>
        <taxon>Aristaeellaceae</taxon>
        <taxon>Aristaeella</taxon>
    </lineage>
</organism>
<evidence type="ECO:0000313" key="2">
    <source>
        <dbReference type="Proteomes" id="UP000682782"/>
    </source>
</evidence>
<keyword evidence="1" id="KW-0378">Hydrolase</keyword>
<protein>
    <submittedName>
        <fullName evidence="1">Alpha/beta fold hydrolase</fullName>
    </submittedName>
</protein>
<dbReference type="EMBL" id="CP068393">
    <property type="protein sequence ID" value="QUC65958.1"/>
    <property type="molecule type" value="Genomic_DNA"/>
</dbReference>
<reference evidence="1" key="1">
    <citation type="submission" date="2021-01" db="EMBL/GenBank/DDBJ databases">
        <title>Complete genome sequence of Clostridiales bacterium R-7.</title>
        <authorList>
            <person name="Mahoney-Kurpe S.C."/>
            <person name="Palevich N."/>
            <person name="Koike S."/>
            <person name="Moon C.D."/>
            <person name="Attwood G.T."/>
        </authorList>
    </citation>
    <scope>NUCLEOTIDE SEQUENCE</scope>
    <source>
        <strain evidence="1">R-7</strain>
    </source>
</reference>
<proteinExistence type="predicted"/>